<dbReference type="AlphaFoldDB" id="A0A3B1B269"/>
<gene>
    <name evidence="1" type="ORF">MNBD_GAMMA26-579</name>
</gene>
<protein>
    <submittedName>
        <fullName evidence="1">dTDP-4-dehydrorhamnose 3,5-epimerase</fullName>
        <ecNumber evidence="1">5.1.3.13</ecNumber>
    </submittedName>
</protein>
<dbReference type="GO" id="GO:0019305">
    <property type="term" value="P:dTDP-rhamnose biosynthetic process"/>
    <property type="evidence" value="ECO:0007669"/>
    <property type="project" value="TreeGrafter"/>
</dbReference>
<dbReference type="Pfam" id="PF00908">
    <property type="entry name" value="dTDP_sugar_isom"/>
    <property type="match status" value="1"/>
</dbReference>
<dbReference type="Gene3D" id="2.60.120.10">
    <property type="entry name" value="Jelly Rolls"/>
    <property type="match status" value="1"/>
</dbReference>
<dbReference type="CDD" id="cd00438">
    <property type="entry name" value="cupin_RmlC"/>
    <property type="match status" value="1"/>
</dbReference>
<name>A0A3B1B269_9ZZZZ</name>
<reference evidence="1" key="1">
    <citation type="submission" date="2018-06" db="EMBL/GenBank/DDBJ databases">
        <authorList>
            <person name="Zhirakovskaya E."/>
        </authorList>
    </citation>
    <scope>NUCLEOTIDE SEQUENCE</scope>
</reference>
<dbReference type="GO" id="GO:0005829">
    <property type="term" value="C:cytosol"/>
    <property type="evidence" value="ECO:0007669"/>
    <property type="project" value="TreeGrafter"/>
</dbReference>
<dbReference type="PANTHER" id="PTHR21047:SF2">
    <property type="entry name" value="THYMIDINE DIPHOSPHO-4-KETO-RHAMNOSE 3,5-EPIMERASE"/>
    <property type="match status" value="1"/>
</dbReference>
<dbReference type="SUPFAM" id="SSF51182">
    <property type="entry name" value="RmlC-like cupins"/>
    <property type="match status" value="1"/>
</dbReference>
<dbReference type="InterPro" id="IPR011051">
    <property type="entry name" value="RmlC_Cupin_sf"/>
</dbReference>
<dbReference type="InterPro" id="IPR014710">
    <property type="entry name" value="RmlC-like_jellyroll"/>
</dbReference>
<sequence length="186" mass="21138">MKVETTAIPGVLLIEPQVFGDERGWFSETWQQQRYAEHGIPEQFVQDNHASSQRGVLRGLHLQHPHGQGKLVQVIFGEVFDVAVDVRRGSPYFGRWVGARLSGKNKRQFYAPEGFAHGYCVLGEQALFSYKCTDIYHPETQFAVRWDDPELGIEWPLDIEPILSDKDRDAPLLSEIPAAQLPEYSS</sequence>
<dbReference type="GO" id="GO:0000271">
    <property type="term" value="P:polysaccharide biosynthetic process"/>
    <property type="evidence" value="ECO:0007669"/>
    <property type="project" value="TreeGrafter"/>
</dbReference>
<accession>A0A3B1B269</accession>
<evidence type="ECO:0000313" key="1">
    <source>
        <dbReference type="EMBL" id="VAX10222.1"/>
    </source>
</evidence>
<dbReference type="NCBIfam" id="TIGR01221">
    <property type="entry name" value="rmlC"/>
    <property type="match status" value="1"/>
</dbReference>
<organism evidence="1">
    <name type="scientific">hydrothermal vent metagenome</name>
    <dbReference type="NCBI Taxonomy" id="652676"/>
    <lineage>
        <taxon>unclassified sequences</taxon>
        <taxon>metagenomes</taxon>
        <taxon>ecological metagenomes</taxon>
    </lineage>
</organism>
<keyword evidence="1" id="KW-0413">Isomerase</keyword>
<dbReference type="PANTHER" id="PTHR21047">
    <property type="entry name" value="DTDP-6-DEOXY-D-GLUCOSE-3,5 EPIMERASE"/>
    <property type="match status" value="1"/>
</dbReference>
<dbReference type="EC" id="5.1.3.13" evidence="1"/>
<dbReference type="EMBL" id="UOFX01000068">
    <property type="protein sequence ID" value="VAX10222.1"/>
    <property type="molecule type" value="Genomic_DNA"/>
</dbReference>
<proteinExistence type="predicted"/>
<dbReference type="InterPro" id="IPR000888">
    <property type="entry name" value="RmlC-like"/>
</dbReference>
<dbReference type="GO" id="GO:0008830">
    <property type="term" value="F:dTDP-4-dehydrorhamnose 3,5-epimerase activity"/>
    <property type="evidence" value="ECO:0007669"/>
    <property type="project" value="UniProtKB-EC"/>
</dbReference>